<sequence>MSLKEFYKALADGKVERVEFVGALYEKAYAFIDGRKVFIGEGYPRESFTSPISPTQVMAKVRDSGVPWSTAFTYERKKKSE</sequence>
<proteinExistence type="predicted"/>
<accession>A0AAV8V4F6</accession>
<organism evidence="1 2">
    <name type="scientific">Rhodosorus marinus</name>
    <dbReference type="NCBI Taxonomy" id="101924"/>
    <lineage>
        <taxon>Eukaryota</taxon>
        <taxon>Rhodophyta</taxon>
        <taxon>Stylonematophyceae</taxon>
        <taxon>Stylonematales</taxon>
        <taxon>Stylonemataceae</taxon>
        <taxon>Rhodosorus</taxon>
    </lineage>
</organism>
<evidence type="ECO:0000313" key="1">
    <source>
        <dbReference type="EMBL" id="KAJ8908442.1"/>
    </source>
</evidence>
<gene>
    <name evidence="1" type="ORF">NDN08_005151</name>
</gene>
<keyword evidence="2" id="KW-1185">Reference proteome</keyword>
<evidence type="ECO:0000313" key="2">
    <source>
        <dbReference type="Proteomes" id="UP001157974"/>
    </source>
</evidence>
<comment type="caution">
    <text evidence="1">The sequence shown here is derived from an EMBL/GenBank/DDBJ whole genome shotgun (WGS) entry which is preliminary data.</text>
</comment>
<protein>
    <submittedName>
        <fullName evidence="1">Uncharacterized protein</fullName>
    </submittedName>
</protein>
<reference evidence="1 2" key="1">
    <citation type="journal article" date="2023" name="Nat. Commun.">
        <title>Origin of minicircular mitochondrial genomes in red algae.</title>
        <authorList>
            <person name="Lee Y."/>
            <person name="Cho C.H."/>
            <person name="Lee Y.M."/>
            <person name="Park S.I."/>
            <person name="Yang J.H."/>
            <person name="West J.A."/>
            <person name="Bhattacharya D."/>
            <person name="Yoon H.S."/>
        </authorList>
    </citation>
    <scope>NUCLEOTIDE SEQUENCE [LARGE SCALE GENOMIC DNA]</scope>
    <source>
        <strain evidence="1 2">CCMP1338</strain>
        <tissue evidence="1">Whole cell</tissue>
    </source>
</reference>
<dbReference type="EMBL" id="JAMWBK010000001">
    <property type="protein sequence ID" value="KAJ8908442.1"/>
    <property type="molecule type" value="Genomic_DNA"/>
</dbReference>
<dbReference type="Proteomes" id="UP001157974">
    <property type="component" value="Unassembled WGS sequence"/>
</dbReference>
<name>A0AAV8V4F6_9RHOD</name>
<dbReference type="AlphaFoldDB" id="A0AAV8V4F6"/>